<reference evidence="1" key="1">
    <citation type="submission" date="2021-03" db="EMBL/GenBank/DDBJ databases">
        <title>Draft genome sequence of rust myrtle Austropuccinia psidii MF-1, a brazilian biotype.</title>
        <authorList>
            <person name="Quecine M.C."/>
            <person name="Pachon D.M.R."/>
            <person name="Bonatelli M.L."/>
            <person name="Correr F.H."/>
            <person name="Franceschini L.M."/>
            <person name="Leite T.F."/>
            <person name="Margarido G.R.A."/>
            <person name="Almeida C.A."/>
            <person name="Ferrarezi J.A."/>
            <person name="Labate C.A."/>
        </authorList>
    </citation>
    <scope>NUCLEOTIDE SEQUENCE</scope>
    <source>
        <strain evidence="1">MF-1</strain>
    </source>
</reference>
<dbReference type="EMBL" id="AVOT02003843">
    <property type="protein sequence ID" value="MBW0474742.1"/>
    <property type="molecule type" value="Genomic_DNA"/>
</dbReference>
<proteinExistence type="predicted"/>
<comment type="caution">
    <text evidence="1">The sequence shown here is derived from an EMBL/GenBank/DDBJ whole genome shotgun (WGS) entry which is preliminary data.</text>
</comment>
<name>A0A9Q3C086_9BASI</name>
<organism evidence="1 2">
    <name type="scientific">Austropuccinia psidii MF-1</name>
    <dbReference type="NCBI Taxonomy" id="1389203"/>
    <lineage>
        <taxon>Eukaryota</taxon>
        <taxon>Fungi</taxon>
        <taxon>Dikarya</taxon>
        <taxon>Basidiomycota</taxon>
        <taxon>Pucciniomycotina</taxon>
        <taxon>Pucciniomycetes</taxon>
        <taxon>Pucciniales</taxon>
        <taxon>Sphaerophragmiaceae</taxon>
        <taxon>Austropuccinia</taxon>
    </lineage>
</organism>
<dbReference type="Proteomes" id="UP000765509">
    <property type="component" value="Unassembled WGS sequence"/>
</dbReference>
<gene>
    <name evidence="1" type="ORF">O181_014457</name>
</gene>
<evidence type="ECO:0000313" key="2">
    <source>
        <dbReference type="Proteomes" id="UP000765509"/>
    </source>
</evidence>
<dbReference type="AlphaFoldDB" id="A0A9Q3C086"/>
<evidence type="ECO:0000313" key="1">
    <source>
        <dbReference type="EMBL" id="MBW0474742.1"/>
    </source>
</evidence>
<protein>
    <submittedName>
        <fullName evidence="1">Uncharacterized protein</fullName>
    </submittedName>
</protein>
<sequence length="149" mass="16701">MSKLPKKLLFFSLDSKESTPLFITCYNNHKDSRGIIPSTSNDSATSVNSVALVGELKTPSLSSSVHTPPIIPSQSLLASRDEVFKEIKDVGEDAISSLHCFRGDMDLPSSSFHAFLEEQWAREEEPELIETMLNIAPLLIINIWMYYPR</sequence>
<keyword evidence="2" id="KW-1185">Reference proteome</keyword>
<accession>A0A9Q3C086</accession>